<feature type="transmembrane region" description="Helical" evidence="2">
    <location>
        <begin position="120"/>
        <end position="144"/>
    </location>
</feature>
<keyword evidence="2" id="KW-0472">Membrane</keyword>
<accession>A0ABU9SU11</accession>
<feature type="compositionally biased region" description="Polar residues" evidence="1">
    <location>
        <begin position="234"/>
        <end position="252"/>
    </location>
</feature>
<dbReference type="EMBL" id="JBBMQS010000003">
    <property type="protein sequence ID" value="MEM5496949.1"/>
    <property type="molecule type" value="Genomic_DNA"/>
</dbReference>
<evidence type="ECO:0000259" key="3">
    <source>
        <dbReference type="Pfam" id="PF16537"/>
    </source>
</evidence>
<keyword evidence="5" id="KW-1185">Reference proteome</keyword>
<organism evidence="4 5">
    <name type="scientific">Paraglaciecola mesophila</name>
    <dbReference type="NCBI Taxonomy" id="197222"/>
    <lineage>
        <taxon>Bacteria</taxon>
        <taxon>Pseudomonadati</taxon>
        <taxon>Pseudomonadota</taxon>
        <taxon>Gammaproteobacteria</taxon>
        <taxon>Alteromonadales</taxon>
        <taxon>Alteromonadaceae</taxon>
        <taxon>Paraglaciecola</taxon>
    </lineage>
</organism>
<dbReference type="Pfam" id="PF16537">
    <property type="entry name" value="T2SSB"/>
    <property type="match status" value="1"/>
</dbReference>
<keyword evidence="2" id="KW-1133">Transmembrane helix</keyword>
<evidence type="ECO:0000313" key="4">
    <source>
        <dbReference type="EMBL" id="MEM5496949.1"/>
    </source>
</evidence>
<evidence type="ECO:0000256" key="2">
    <source>
        <dbReference type="SAM" id="Phobius"/>
    </source>
</evidence>
<proteinExistence type="predicted"/>
<dbReference type="InterPro" id="IPR032389">
    <property type="entry name" value="GspB_C"/>
</dbReference>
<feature type="region of interest" description="Disordered" evidence="1">
    <location>
        <begin position="190"/>
        <end position="267"/>
    </location>
</feature>
<evidence type="ECO:0000256" key="1">
    <source>
        <dbReference type="SAM" id="MobiDB-lite"/>
    </source>
</evidence>
<gene>
    <name evidence="4" type="ORF">WNY77_06040</name>
</gene>
<dbReference type="RefSeq" id="WP_342881198.1">
    <property type="nucleotide sequence ID" value="NZ_JBBMQS010000003.1"/>
</dbReference>
<feature type="domain" description="Type II secretion system protein GspB C-terminal" evidence="3">
    <location>
        <begin position="312"/>
        <end position="371"/>
    </location>
</feature>
<feature type="region of interest" description="Disordered" evidence="1">
    <location>
        <begin position="279"/>
        <end position="298"/>
    </location>
</feature>
<name>A0ABU9SU11_9ALTE</name>
<keyword evidence="2" id="KW-0812">Transmembrane</keyword>
<reference evidence="4 5" key="1">
    <citation type="submission" date="2024-03" db="EMBL/GenBank/DDBJ databases">
        <title>Community enrichment and isolation of bacterial strains for fucoidan degradation.</title>
        <authorList>
            <person name="Sichert A."/>
        </authorList>
    </citation>
    <scope>NUCLEOTIDE SEQUENCE [LARGE SCALE GENOMIC DNA]</scope>
    <source>
        <strain evidence="4 5">AS12</strain>
    </source>
</reference>
<comment type="caution">
    <text evidence="4">The sequence shown here is derived from an EMBL/GenBank/DDBJ whole genome shotgun (WGS) entry which is preliminary data.</text>
</comment>
<evidence type="ECO:0000313" key="5">
    <source>
        <dbReference type="Proteomes" id="UP001461163"/>
    </source>
</evidence>
<dbReference type="Proteomes" id="UP001461163">
    <property type="component" value="Unassembled WGS sequence"/>
</dbReference>
<sequence>MDNLINIEALLPGMVIVKITQQNGPIKIRKSGLVTSMEMVTGLGEMGVQQVEIDPAQTVEIDRPKVQKSQTQKLLESDRAGGTKGIYGADAAVSDQFNRSLFLPSVQALPSRWQYYTKPLLQGLVVVIIGFALGWGGAIAPSLLAKLTTPAAQDDAAIVEGSAGGSRENAISAVNANGALADNLLGSETDPGVNLPSANIGEKGLSVKPNKPDDGQTRGNQNAVNESVAMPANQPHTNTQLETTYPSEQQVNPRPEAQPEPSPRISSDLLKRFEKAITELDKEPEQPFEATKTKSEDTPRIDQLPAWVLTQLPPMVFTTHMYASSSQDRWVKVNNIRLQEGDMIAQKVRIEHIEPQHVILNYQGQTFSMSALSEW</sequence>
<protein>
    <submittedName>
        <fullName evidence="4">General secretion pathway protein GspB</fullName>
    </submittedName>
</protein>